<evidence type="ECO:0000259" key="12">
    <source>
        <dbReference type="Pfam" id="PF00349"/>
    </source>
</evidence>
<dbReference type="Proteomes" id="UP001291623">
    <property type="component" value="Unassembled WGS sequence"/>
</dbReference>
<dbReference type="Gene3D" id="3.40.367.20">
    <property type="match status" value="2"/>
</dbReference>
<evidence type="ECO:0000259" key="13">
    <source>
        <dbReference type="Pfam" id="PF03727"/>
    </source>
</evidence>
<keyword evidence="4 11" id="KW-0808">Transferase</keyword>
<dbReference type="GO" id="GO:0001678">
    <property type="term" value="P:intracellular glucose homeostasis"/>
    <property type="evidence" value="ECO:0007669"/>
    <property type="project" value="InterPro"/>
</dbReference>
<evidence type="ECO:0000256" key="8">
    <source>
        <dbReference type="ARBA" id="ARBA00023152"/>
    </source>
</evidence>
<dbReference type="GO" id="GO:0006096">
    <property type="term" value="P:glycolytic process"/>
    <property type="evidence" value="ECO:0007669"/>
    <property type="project" value="UniProtKB-KW"/>
</dbReference>
<keyword evidence="7 11" id="KW-0067">ATP-binding</keyword>
<proteinExistence type="inferred from homology"/>
<dbReference type="PANTHER" id="PTHR19443">
    <property type="entry name" value="HEXOKINASE"/>
    <property type="match status" value="1"/>
</dbReference>
<dbReference type="Pfam" id="PF00349">
    <property type="entry name" value="Hexokinase_1"/>
    <property type="match status" value="2"/>
</dbReference>
<keyword evidence="5 11" id="KW-0547">Nucleotide-binding</keyword>
<accession>A0AAE1QQB0</accession>
<evidence type="ECO:0000256" key="3">
    <source>
        <dbReference type="ARBA" id="ARBA00009225"/>
    </source>
</evidence>
<feature type="domain" description="Hexokinase C-terminal" evidence="13">
    <location>
        <begin position="135"/>
        <end position="204"/>
    </location>
</feature>
<evidence type="ECO:0000256" key="2">
    <source>
        <dbReference type="ARBA" id="ARBA00005028"/>
    </source>
</evidence>
<evidence type="ECO:0000256" key="4">
    <source>
        <dbReference type="ARBA" id="ARBA00022679"/>
    </source>
</evidence>
<dbReference type="PANTHER" id="PTHR19443:SF16">
    <property type="entry name" value="HEXOKINASE TYPE 1-RELATED"/>
    <property type="match status" value="1"/>
</dbReference>
<dbReference type="GO" id="GO:0005829">
    <property type="term" value="C:cytosol"/>
    <property type="evidence" value="ECO:0007669"/>
    <property type="project" value="TreeGrafter"/>
</dbReference>
<keyword evidence="8 11" id="KW-0324">Glycolysis</keyword>
<dbReference type="Gene3D" id="3.30.420.40">
    <property type="match status" value="1"/>
</dbReference>
<evidence type="ECO:0000256" key="1">
    <source>
        <dbReference type="ARBA" id="ARBA00004888"/>
    </source>
</evidence>
<name>A0AAE1QQB0_9SOLA</name>
<comment type="similarity">
    <text evidence="3 11">Belongs to the hexokinase family.</text>
</comment>
<dbReference type="PROSITE" id="PS51748">
    <property type="entry name" value="HEXOKINASE_2"/>
    <property type="match status" value="1"/>
</dbReference>
<dbReference type="GO" id="GO:0005739">
    <property type="term" value="C:mitochondrion"/>
    <property type="evidence" value="ECO:0007669"/>
    <property type="project" value="TreeGrafter"/>
</dbReference>
<sequence>MANSMVPWLPDGTEEGDFLSIDLGSTNFRVMLSQFTPGQKPKSEVQHYKVPNNVRTGESSGIFNFMAESIIDFVEKNEEIKNKELPLDAIGKDAVKLLQDAIDRIPNSKVKVVAILNDVTATLASGHSLDKNCVIGFALGSGLNISYVERTSCLENWTKRPEGYETVEFIDINTEFCAIGDNGSLDFIKTQFDFELDSESLFPGAALTALGLATLIDRIDKESITIAASGSTIEKHPKLATQLIDFTRELVKDFE</sequence>
<comment type="pathway">
    <text evidence="1">Carbohydrate degradation; glycolysis; D-glyceraldehyde 3-phosphate and glycerone phosphate from D-glucose: step 1/4.</text>
</comment>
<comment type="pathway">
    <text evidence="2">Carbohydrate metabolism; hexose metabolism.</text>
</comment>
<comment type="catalytic activity">
    <reaction evidence="9">
        <text>a D-hexose + ATP = a D-hexose 6-phosphate + ADP + H(+)</text>
        <dbReference type="Rhea" id="RHEA:22740"/>
        <dbReference type="ChEBI" id="CHEBI:4194"/>
        <dbReference type="ChEBI" id="CHEBI:15378"/>
        <dbReference type="ChEBI" id="CHEBI:30616"/>
        <dbReference type="ChEBI" id="CHEBI:229467"/>
        <dbReference type="ChEBI" id="CHEBI:456216"/>
        <dbReference type="EC" id="2.7.1.1"/>
    </reaction>
    <physiologicalReaction direction="left-to-right" evidence="9">
        <dbReference type="Rhea" id="RHEA:22741"/>
    </physiologicalReaction>
</comment>
<keyword evidence="15" id="KW-1185">Reference proteome</keyword>
<evidence type="ECO:0000256" key="5">
    <source>
        <dbReference type="ARBA" id="ARBA00022741"/>
    </source>
</evidence>
<evidence type="ECO:0000256" key="7">
    <source>
        <dbReference type="ARBA" id="ARBA00022840"/>
    </source>
</evidence>
<dbReference type="GO" id="GO:0005536">
    <property type="term" value="F:D-glucose binding"/>
    <property type="evidence" value="ECO:0007669"/>
    <property type="project" value="InterPro"/>
</dbReference>
<dbReference type="Pfam" id="PF03727">
    <property type="entry name" value="Hexokinase_2"/>
    <property type="match status" value="1"/>
</dbReference>
<evidence type="ECO:0000313" key="14">
    <source>
        <dbReference type="EMBL" id="KAK4337294.1"/>
    </source>
</evidence>
<dbReference type="InterPro" id="IPR022672">
    <property type="entry name" value="Hexokinase_N"/>
</dbReference>
<evidence type="ECO:0000256" key="10">
    <source>
        <dbReference type="ARBA" id="ARBA00047905"/>
    </source>
</evidence>
<dbReference type="GO" id="GO:0008865">
    <property type="term" value="F:fructokinase activity"/>
    <property type="evidence" value="ECO:0007669"/>
    <property type="project" value="TreeGrafter"/>
</dbReference>
<dbReference type="InterPro" id="IPR043129">
    <property type="entry name" value="ATPase_NBD"/>
</dbReference>
<dbReference type="GO" id="GO:0004340">
    <property type="term" value="F:glucokinase activity"/>
    <property type="evidence" value="ECO:0007669"/>
    <property type="project" value="TreeGrafter"/>
</dbReference>
<dbReference type="GO" id="GO:0006006">
    <property type="term" value="P:glucose metabolic process"/>
    <property type="evidence" value="ECO:0007669"/>
    <property type="project" value="TreeGrafter"/>
</dbReference>
<dbReference type="GO" id="GO:0005524">
    <property type="term" value="F:ATP binding"/>
    <property type="evidence" value="ECO:0007669"/>
    <property type="project" value="UniProtKB-UniRule"/>
</dbReference>
<dbReference type="AlphaFoldDB" id="A0AAE1QQB0"/>
<feature type="domain" description="Hexokinase N-terminal" evidence="12">
    <location>
        <begin position="1"/>
        <end position="82"/>
    </location>
</feature>
<evidence type="ECO:0000313" key="15">
    <source>
        <dbReference type="Proteomes" id="UP001291623"/>
    </source>
</evidence>
<dbReference type="EC" id="2.7.1.-" evidence="11"/>
<organism evidence="14 15">
    <name type="scientific">Anisodus tanguticus</name>
    <dbReference type="NCBI Taxonomy" id="243964"/>
    <lineage>
        <taxon>Eukaryota</taxon>
        <taxon>Viridiplantae</taxon>
        <taxon>Streptophyta</taxon>
        <taxon>Embryophyta</taxon>
        <taxon>Tracheophyta</taxon>
        <taxon>Spermatophyta</taxon>
        <taxon>Magnoliopsida</taxon>
        <taxon>eudicotyledons</taxon>
        <taxon>Gunneridae</taxon>
        <taxon>Pentapetalae</taxon>
        <taxon>asterids</taxon>
        <taxon>lamiids</taxon>
        <taxon>Solanales</taxon>
        <taxon>Solanaceae</taxon>
        <taxon>Solanoideae</taxon>
        <taxon>Hyoscyameae</taxon>
        <taxon>Anisodus</taxon>
    </lineage>
</organism>
<evidence type="ECO:0000256" key="9">
    <source>
        <dbReference type="ARBA" id="ARBA00044613"/>
    </source>
</evidence>
<protein>
    <recommendedName>
        <fullName evidence="11">Phosphotransferase</fullName>
        <ecNumber evidence="11">2.7.1.-</ecNumber>
    </recommendedName>
</protein>
<feature type="domain" description="Hexokinase N-terminal" evidence="12">
    <location>
        <begin position="88"/>
        <end position="126"/>
    </location>
</feature>
<comment type="caution">
    <text evidence="14">The sequence shown here is derived from an EMBL/GenBank/DDBJ whole genome shotgun (WGS) entry which is preliminary data.</text>
</comment>
<keyword evidence="6 11" id="KW-0418">Kinase</keyword>
<evidence type="ECO:0000256" key="6">
    <source>
        <dbReference type="ARBA" id="ARBA00022777"/>
    </source>
</evidence>
<evidence type="ECO:0000256" key="11">
    <source>
        <dbReference type="RuleBase" id="RU362007"/>
    </source>
</evidence>
<dbReference type="SUPFAM" id="SSF53067">
    <property type="entry name" value="Actin-like ATPase domain"/>
    <property type="match status" value="2"/>
</dbReference>
<dbReference type="InterPro" id="IPR001312">
    <property type="entry name" value="Hexokinase"/>
</dbReference>
<dbReference type="InterPro" id="IPR022673">
    <property type="entry name" value="Hexokinase_C"/>
</dbReference>
<comment type="catalytic activity">
    <reaction evidence="10">
        <text>D-fructose + ATP = D-fructose 6-phosphate + ADP + H(+)</text>
        <dbReference type="Rhea" id="RHEA:16125"/>
        <dbReference type="ChEBI" id="CHEBI:15378"/>
        <dbReference type="ChEBI" id="CHEBI:30616"/>
        <dbReference type="ChEBI" id="CHEBI:37721"/>
        <dbReference type="ChEBI" id="CHEBI:61527"/>
        <dbReference type="ChEBI" id="CHEBI:456216"/>
        <dbReference type="EC" id="2.7.1.1"/>
    </reaction>
    <physiologicalReaction direction="left-to-right" evidence="10">
        <dbReference type="Rhea" id="RHEA:16126"/>
    </physiologicalReaction>
</comment>
<reference evidence="14" key="1">
    <citation type="submission" date="2023-12" db="EMBL/GenBank/DDBJ databases">
        <title>Genome assembly of Anisodus tanguticus.</title>
        <authorList>
            <person name="Wang Y.-J."/>
        </authorList>
    </citation>
    <scope>NUCLEOTIDE SEQUENCE</scope>
    <source>
        <strain evidence="14">KB-2021</strain>
        <tissue evidence="14">Leaf</tissue>
    </source>
</reference>
<gene>
    <name evidence="14" type="ORF">RND71_044119</name>
</gene>
<dbReference type="EMBL" id="JAVYJV010000040">
    <property type="protein sequence ID" value="KAK4337294.1"/>
    <property type="molecule type" value="Genomic_DNA"/>
</dbReference>